<dbReference type="GO" id="GO:0004222">
    <property type="term" value="F:metalloendopeptidase activity"/>
    <property type="evidence" value="ECO:0007669"/>
    <property type="project" value="UniProtKB-UniRule"/>
</dbReference>
<evidence type="ECO:0000256" key="2">
    <source>
        <dbReference type="RuleBase" id="RU361183"/>
    </source>
</evidence>
<gene>
    <name evidence="4" type="ORF">K491DRAFT_723237</name>
</gene>
<dbReference type="Pfam" id="PF01400">
    <property type="entry name" value="Astacin"/>
    <property type="match status" value="1"/>
</dbReference>
<feature type="active site" evidence="1">
    <location>
        <position position="37"/>
    </location>
</feature>
<feature type="domain" description="Peptidase M12A" evidence="3">
    <location>
        <begin position="1"/>
        <end position="198"/>
    </location>
</feature>
<name>A0A6A6SM31_9PLEO</name>
<sequence>MSLSLQQPASQPRQQAIPASYGFHPIPTSVIHTVAHEFGHVLGMYHEHQRDDRDHYVRYQCEKLEGYDQAKKDVEAKGQHTIEEVCASVSLGYEYNFPSAPQFSTQRYFDDLGGIYVTKGGEYDWHSIMHYTSDAFHNDRLSRDPPNVPLFRWVNGDPDFQPPPVDHTPTADEAKLIGWNEQETTDDLYSHIQTLYPW</sequence>
<proteinExistence type="predicted"/>
<dbReference type="SUPFAM" id="SSF55486">
    <property type="entry name" value="Metalloproteases ('zincins'), catalytic domain"/>
    <property type="match status" value="1"/>
</dbReference>
<keyword evidence="1 2" id="KW-0482">Metalloprotease</keyword>
<evidence type="ECO:0000259" key="3">
    <source>
        <dbReference type="PROSITE" id="PS51864"/>
    </source>
</evidence>
<comment type="caution">
    <text evidence="1">Lacks conserved residue(s) required for the propagation of feature annotation.</text>
</comment>
<dbReference type="GO" id="GO:0008270">
    <property type="term" value="F:zinc ion binding"/>
    <property type="evidence" value="ECO:0007669"/>
    <property type="project" value="UniProtKB-UniRule"/>
</dbReference>
<keyword evidence="1 2" id="KW-0862">Zinc</keyword>
<dbReference type="EC" id="3.4.24.-" evidence="2"/>
<dbReference type="EMBL" id="MU004593">
    <property type="protein sequence ID" value="KAF2647673.1"/>
    <property type="molecule type" value="Genomic_DNA"/>
</dbReference>
<protein>
    <recommendedName>
        <fullName evidence="2">Metalloendopeptidase</fullName>
        <ecNumber evidence="2">3.4.24.-</ecNumber>
    </recommendedName>
</protein>
<feature type="binding site" evidence="1">
    <location>
        <position position="36"/>
    </location>
    <ligand>
        <name>Zn(2+)</name>
        <dbReference type="ChEBI" id="CHEBI:29105"/>
        <note>catalytic</note>
    </ligand>
</feature>
<keyword evidence="5" id="KW-1185">Reference proteome</keyword>
<accession>A0A6A6SM31</accession>
<dbReference type="PANTHER" id="PTHR10127">
    <property type="entry name" value="DISCOIDIN, CUB, EGF, LAMININ , AND ZINC METALLOPROTEASE DOMAIN CONTAINING"/>
    <property type="match status" value="1"/>
</dbReference>
<dbReference type="Gene3D" id="3.40.390.10">
    <property type="entry name" value="Collagenase (Catalytic Domain)"/>
    <property type="match status" value="1"/>
</dbReference>
<keyword evidence="1 2" id="KW-0378">Hydrolase</keyword>
<feature type="binding site" evidence="1">
    <location>
        <position position="46"/>
    </location>
    <ligand>
        <name>Zn(2+)</name>
        <dbReference type="ChEBI" id="CHEBI:29105"/>
        <note>catalytic</note>
    </ligand>
</feature>
<dbReference type="GO" id="GO:0006508">
    <property type="term" value="P:proteolysis"/>
    <property type="evidence" value="ECO:0007669"/>
    <property type="project" value="UniProtKB-KW"/>
</dbReference>
<dbReference type="InterPro" id="IPR024079">
    <property type="entry name" value="MetalloPept_cat_dom_sf"/>
</dbReference>
<feature type="binding site" evidence="1">
    <location>
        <position position="40"/>
    </location>
    <ligand>
        <name>Zn(2+)</name>
        <dbReference type="ChEBI" id="CHEBI:29105"/>
        <note>catalytic</note>
    </ligand>
</feature>
<dbReference type="PROSITE" id="PS51864">
    <property type="entry name" value="ASTACIN"/>
    <property type="match status" value="1"/>
</dbReference>
<dbReference type="PANTHER" id="PTHR10127:SF850">
    <property type="entry name" value="METALLOENDOPEPTIDASE"/>
    <property type="match status" value="1"/>
</dbReference>
<evidence type="ECO:0000313" key="4">
    <source>
        <dbReference type="EMBL" id="KAF2647673.1"/>
    </source>
</evidence>
<evidence type="ECO:0000256" key="1">
    <source>
        <dbReference type="PROSITE-ProRule" id="PRU01211"/>
    </source>
</evidence>
<comment type="cofactor">
    <cofactor evidence="1 2">
        <name>Zn(2+)</name>
        <dbReference type="ChEBI" id="CHEBI:29105"/>
    </cofactor>
    <text evidence="1 2">Binds 1 zinc ion per subunit.</text>
</comment>
<evidence type="ECO:0000313" key="5">
    <source>
        <dbReference type="Proteomes" id="UP000799324"/>
    </source>
</evidence>
<dbReference type="AlphaFoldDB" id="A0A6A6SM31"/>
<dbReference type="OrthoDB" id="3797394at2759"/>
<dbReference type="PRINTS" id="PR00480">
    <property type="entry name" value="ASTACIN"/>
</dbReference>
<dbReference type="Proteomes" id="UP000799324">
    <property type="component" value="Unassembled WGS sequence"/>
</dbReference>
<keyword evidence="1 2" id="KW-0479">Metal-binding</keyword>
<organism evidence="4 5">
    <name type="scientific">Lophiostoma macrostomum CBS 122681</name>
    <dbReference type="NCBI Taxonomy" id="1314788"/>
    <lineage>
        <taxon>Eukaryota</taxon>
        <taxon>Fungi</taxon>
        <taxon>Dikarya</taxon>
        <taxon>Ascomycota</taxon>
        <taxon>Pezizomycotina</taxon>
        <taxon>Dothideomycetes</taxon>
        <taxon>Pleosporomycetidae</taxon>
        <taxon>Pleosporales</taxon>
        <taxon>Lophiostomataceae</taxon>
        <taxon>Lophiostoma</taxon>
    </lineage>
</organism>
<reference evidence="4" key="1">
    <citation type="journal article" date="2020" name="Stud. Mycol.">
        <title>101 Dothideomycetes genomes: a test case for predicting lifestyles and emergence of pathogens.</title>
        <authorList>
            <person name="Haridas S."/>
            <person name="Albert R."/>
            <person name="Binder M."/>
            <person name="Bloem J."/>
            <person name="Labutti K."/>
            <person name="Salamov A."/>
            <person name="Andreopoulos B."/>
            <person name="Baker S."/>
            <person name="Barry K."/>
            <person name="Bills G."/>
            <person name="Bluhm B."/>
            <person name="Cannon C."/>
            <person name="Castanera R."/>
            <person name="Culley D."/>
            <person name="Daum C."/>
            <person name="Ezra D."/>
            <person name="Gonzalez J."/>
            <person name="Henrissat B."/>
            <person name="Kuo A."/>
            <person name="Liang C."/>
            <person name="Lipzen A."/>
            <person name="Lutzoni F."/>
            <person name="Magnuson J."/>
            <person name="Mondo S."/>
            <person name="Nolan M."/>
            <person name="Ohm R."/>
            <person name="Pangilinan J."/>
            <person name="Park H.-J."/>
            <person name="Ramirez L."/>
            <person name="Alfaro M."/>
            <person name="Sun H."/>
            <person name="Tritt A."/>
            <person name="Yoshinaga Y."/>
            <person name="Zwiers L.-H."/>
            <person name="Turgeon B."/>
            <person name="Goodwin S."/>
            <person name="Spatafora J."/>
            <person name="Crous P."/>
            <person name="Grigoriev I."/>
        </authorList>
    </citation>
    <scope>NUCLEOTIDE SEQUENCE</scope>
    <source>
        <strain evidence="4">CBS 122681</strain>
    </source>
</reference>
<keyword evidence="1 2" id="KW-0645">Protease</keyword>
<dbReference type="InterPro" id="IPR001506">
    <property type="entry name" value="Peptidase_M12A"/>
</dbReference>